<evidence type="ECO:0000313" key="2">
    <source>
        <dbReference type="Proteomes" id="UP000235786"/>
    </source>
</evidence>
<dbReference type="Proteomes" id="UP000235786">
    <property type="component" value="Unassembled WGS sequence"/>
</dbReference>
<protein>
    <submittedName>
        <fullName evidence="1">Uncharacterized protein</fullName>
    </submittedName>
</protein>
<proteinExistence type="predicted"/>
<gene>
    <name evidence="1" type="ORF">L207DRAFT_635244</name>
</gene>
<name>A0A2J6RLD0_HYAVF</name>
<organism evidence="1 2">
    <name type="scientific">Hyaloscypha variabilis (strain UAMH 11265 / GT02V1 / F)</name>
    <name type="common">Meliniomyces variabilis</name>
    <dbReference type="NCBI Taxonomy" id="1149755"/>
    <lineage>
        <taxon>Eukaryota</taxon>
        <taxon>Fungi</taxon>
        <taxon>Dikarya</taxon>
        <taxon>Ascomycota</taxon>
        <taxon>Pezizomycotina</taxon>
        <taxon>Leotiomycetes</taxon>
        <taxon>Helotiales</taxon>
        <taxon>Hyaloscyphaceae</taxon>
        <taxon>Hyaloscypha</taxon>
        <taxon>Hyaloscypha variabilis</taxon>
    </lineage>
</organism>
<evidence type="ECO:0000313" key="1">
    <source>
        <dbReference type="EMBL" id="PMD39311.1"/>
    </source>
</evidence>
<accession>A0A2J6RLD0</accession>
<keyword evidence="2" id="KW-1185">Reference proteome</keyword>
<dbReference type="STRING" id="1149755.A0A2J6RLD0"/>
<dbReference type="OrthoDB" id="2549237at2759"/>
<sequence length="389" mass="44791">MHYSQLEHQKWVTLFLAKHKADFTVNDLPPTPISSTLWDIFLEYYPKLIPQTVLEDFNKHIVITIAPPATLKDFNKLLRKDAGLSNTPNAQHWLAVFDQSMDQYPYSKTQTLLTMIHHDLPGSSVSNGITFGRLLDMVVKHASLFLDEYETYTDTWNALMKHLRPPTKLTYPSEDADSISSMVSTWQKSGRLVLEKVTALVIDKKKKLSIFPSKLKLRLWLLPYPCFPEPAEVKHQYKTFAVELEELLENVLESEANMIRLPRIVKDVFTVSDLLNTDEERLCVASHMGKLARYSDRAGSQRSWDLQYIRITLAMKLIEDGQDGLKKTSHGASSEQEKSHLILVQCLKKEIEEWQSSGDEAIWEMVAEWRVAKKDLWKVLMSGEQDIDN</sequence>
<dbReference type="AlphaFoldDB" id="A0A2J6RLD0"/>
<dbReference type="EMBL" id="KZ613947">
    <property type="protein sequence ID" value="PMD39311.1"/>
    <property type="molecule type" value="Genomic_DNA"/>
</dbReference>
<reference evidence="1 2" key="1">
    <citation type="submission" date="2016-04" db="EMBL/GenBank/DDBJ databases">
        <title>A degradative enzymes factory behind the ericoid mycorrhizal symbiosis.</title>
        <authorList>
            <consortium name="DOE Joint Genome Institute"/>
            <person name="Martino E."/>
            <person name="Morin E."/>
            <person name="Grelet G."/>
            <person name="Kuo A."/>
            <person name="Kohler A."/>
            <person name="Daghino S."/>
            <person name="Barry K."/>
            <person name="Choi C."/>
            <person name="Cichocki N."/>
            <person name="Clum A."/>
            <person name="Copeland A."/>
            <person name="Hainaut M."/>
            <person name="Haridas S."/>
            <person name="Labutti K."/>
            <person name="Lindquist E."/>
            <person name="Lipzen A."/>
            <person name="Khouja H.-R."/>
            <person name="Murat C."/>
            <person name="Ohm R."/>
            <person name="Olson A."/>
            <person name="Spatafora J."/>
            <person name="Veneault-Fourrey C."/>
            <person name="Henrissat B."/>
            <person name="Grigoriev I."/>
            <person name="Martin F."/>
            <person name="Perotto S."/>
        </authorList>
    </citation>
    <scope>NUCLEOTIDE SEQUENCE [LARGE SCALE GENOMIC DNA]</scope>
    <source>
        <strain evidence="1 2">F</strain>
    </source>
</reference>